<dbReference type="OrthoDB" id="10255174at2759"/>
<dbReference type="EMBL" id="KN831790">
    <property type="protein sequence ID" value="KIM38585.1"/>
    <property type="molecule type" value="Genomic_DNA"/>
</dbReference>
<dbReference type="InterPro" id="IPR050452">
    <property type="entry name" value="Metacaspase"/>
</dbReference>
<gene>
    <name evidence="3" type="ORF">M413DRAFT_45481</name>
</gene>
<organism evidence="3 4">
    <name type="scientific">Hebeloma cylindrosporum</name>
    <dbReference type="NCBI Taxonomy" id="76867"/>
    <lineage>
        <taxon>Eukaryota</taxon>
        <taxon>Fungi</taxon>
        <taxon>Dikarya</taxon>
        <taxon>Basidiomycota</taxon>
        <taxon>Agaricomycotina</taxon>
        <taxon>Agaricomycetes</taxon>
        <taxon>Agaricomycetidae</taxon>
        <taxon>Agaricales</taxon>
        <taxon>Agaricineae</taxon>
        <taxon>Hymenogastraceae</taxon>
        <taxon>Hebeloma</taxon>
    </lineage>
</organism>
<dbReference type="Gene3D" id="3.40.50.1460">
    <property type="match status" value="1"/>
</dbReference>
<evidence type="ECO:0000256" key="1">
    <source>
        <dbReference type="ARBA" id="ARBA00009005"/>
    </source>
</evidence>
<dbReference type="GO" id="GO:0004197">
    <property type="term" value="F:cysteine-type endopeptidase activity"/>
    <property type="evidence" value="ECO:0007669"/>
    <property type="project" value="InterPro"/>
</dbReference>
<comment type="similarity">
    <text evidence="1">Belongs to the peptidase C14B family.</text>
</comment>
<dbReference type="PANTHER" id="PTHR48104">
    <property type="entry name" value="METACASPASE-4"/>
    <property type="match status" value="1"/>
</dbReference>
<reference evidence="3 4" key="1">
    <citation type="submission" date="2014-04" db="EMBL/GenBank/DDBJ databases">
        <authorList>
            <consortium name="DOE Joint Genome Institute"/>
            <person name="Kuo A."/>
            <person name="Gay G."/>
            <person name="Dore J."/>
            <person name="Kohler A."/>
            <person name="Nagy L.G."/>
            <person name="Floudas D."/>
            <person name="Copeland A."/>
            <person name="Barry K.W."/>
            <person name="Cichocki N."/>
            <person name="Veneault-Fourrey C."/>
            <person name="LaButti K."/>
            <person name="Lindquist E.A."/>
            <person name="Lipzen A."/>
            <person name="Lundell T."/>
            <person name="Morin E."/>
            <person name="Murat C."/>
            <person name="Sun H."/>
            <person name="Tunlid A."/>
            <person name="Henrissat B."/>
            <person name="Grigoriev I.V."/>
            <person name="Hibbett D.S."/>
            <person name="Martin F."/>
            <person name="Nordberg H.P."/>
            <person name="Cantor M.N."/>
            <person name="Hua S.X."/>
        </authorList>
    </citation>
    <scope>NUCLEOTIDE SEQUENCE [LARGE SCALE GENOMIC DNA]</scope>
    <source>
        <strain evidence="4">h7</strain>
    </source>
</reference>
<dbReference type="InterPro" id="IPR011600">
    <property type="entry name" value="Pept_C14_caspase"/>
</dbReference>
<feature type="non-terminal residue" evidence="3">
    <location>
        <position position="155"/>
    </location>
</feature>
<protein>
    <recommendedName>
        <fullName evidence="2">Peptidase C14 caspase domain-containing protein</fullName>
    </recommendedName>
</protein>
<feature type="non-terminal residue" evidence="3">
    <location>
        <position position="1"/>
    </location>
</feature>
<dbReference type="PANTHER" id="PTHR48104:SF30">
    <property type="entry name" value="METACASPASE-1"/>
    <property type="match status" value="1"/>
</dbReference>
<accession>A0A0C3BPJ5</accession>
<feature type="domain" description="Peptidase C14 caspase" evidence="2">
    <location>
        <begin position="2"/>
        <end position="150"/>
    </location>
</feature>
<evidence type="ECO:0000313" key="3">
    <source>
        <dbReference type="EMBL" id="KIM38585.1"/>
    </source>
</evidence>
<evidence type="ECO:0000259" key="2">
    <source>
        <dbReference type="Pfam" id="PF00656"/>
    </source>
</evidence>
<dbReference type="HOGENOM" id="CLU_094659_1_0_1"/>
<keyword evidence="4" id="KW-1185">Reference proteome</keyword>
<evidence type="ECO:0000313" key="4">
    <source>
        <dbReference type="Proteomes" id="UP000053424"/>
    </source>
</evidence>
<name>A0A0C3BPJ5_HEBCY</name>
<dbReference type="AlphaFoldDB" id="A0A0C3BPJ5"/>
<dbReference type="GO" id="GO:0006508">
    <property type="term" value="P:proteolysis"/>
    <property type="evidence" value="ECO:0007669"/>
    <property type="project" value="InterPro"/>
</dbReference>
<reference evidence="4" key="2">
    <citation type="submission" date="2015-01" db="EMBL/GenBank/DDBJ databases">
        <title>Evolutionary Origins and Diversification of the Mycorrhizal Mutualists.</title>
        <authorList>
            <consortium name="DOE Joint Genome Institute"/>
            <consortium name="Mycorrhizal Genomics Consortium"/>
            <person name="Kohler A."/>
            <person name="Kuo A."/>
            <person name="Nagy L.G."/>
            <person name="Floudas D."/>
            <person name="Copeland A."/>
            <person name="Barry K.W."/>
            <person name="Cichocki N."/>
            <person name="Veneault-Fourrey C."/>
            <person name="LaButti K."/>
            <person name="Lindquist E.A."/>
            <person name="Lipzen A."/>
            <person name="Lundell T."/>
            <person name="Morin E."/>
            <person name="Murat C."/>
            <person name="Riley R."/>
            <person name="Ohm R."/>
            <person name="Sun H."/>
            <person name="Tunlid A."/>
            <person name="Henrissat B."/>
            <person name="Grigoriev I.V."/>
            <person name="Hibbett D.S."/>
            <person name="Martin F."/>
        </authorList>
    </citation>
    <scope>NUCLEOTIDE SEQUENCE [LARGE SCALE GENOMIC DNA]</scope>
    <source>
        <strain evidence="4">h7</strain>
    </source>
</reference>
<proteinExistence type="inferred from homology"/>
<dbReference type="GO" id="GO:0005737">
    <property type="term" value="C:cytoplasm"/>
    <property type="evidence" value="ECO:0007669"/>
    <property type="project" value="TreeGrafter"/>
</dbReference>
<dbReference type="Pfam" id="PF00656">
    <property type="entry name" value="Peptidase_C14"/>
    <property type="match status" value="1"/>
</dbReference>
<sequence>LFAVVCGINEYESQEFSTLRSAVQDAAAVVDLLVSNYRVPRDQIVSLINESASRSGIISALDELSTDPRIRPGDPILFYFAGHGSQIDPPEDWESSEPGTKIQVLVPQDYCSEIGLEVPGIPDHTIRLLLDKIAHYKGNNITVILDCCHAASGTR</sequence>
<dbReference type="Proteomes" id="UP000053424">
    <property type="component" value="Unassembled WGS sequence"/>
</dbReference>